<dbReference type="Gene3D" id="3.90.226.30">
    <property type="match status" value="1"/>
</dbReference>
<dbReference type="InterPro" id="IPR018657">
    <property type="entry name" value="LarA-like_N"/>
</dbReference>
<sequence length="419" mass="46138">MVRLQYGETGLDLELDGLNTTVINPVFVETLKDETSAFQEAVRNPISSRPLSELISSDEKVAVVIADITRALPSKRLLPWLFSELSHVHHERFKIIVGTGSHRTNSLDELKGLVGENVLKNYEIINHDSHDASTLAFAGDSPFGYPVHLNREYIEADRRIILGFIEPHFMAGFSGGYKAVFPGVAGIEAIMHYHGFENIANPKSTWGVIEGNPTQATIQTNGSLVPVDFCINVTLNRKQGITRFFCGDPIAAHLAGCRYVKNTAMIACKTSYPIVVTTNSGAPLDLNLYQSVKGMSAGAEILQPGGLVLIATRCNDGIPEHGNFKKLLFENDSIVEIMDKLRIPGSHIYDQWQVQMLAQILEKGRVSIYSELSPKDVQKTFLTPISDLKSALEDELNEIGRDSPIAILPEGPQTIPYLN</sequence>
<dbReference type="InterPro" id="IPR048520">
    <property type="entry name" value="LarA_C"/>
</dbReference>
<proteinExistence type="predicted"/>
<dbReference type="Gene3D" id="3.40.50.11440">
    <property type="match status" value="1"/>
</dbReference>
<evidence type="ECO:0000313" key="3">
    <source>
        <dbReference type="EMBL" id="AWT59264.1"/>
    </source>
</evidence>
<dbReference type="InterPro" id="IPR047926">
    <property type="entry name" value="Ni_dep_LarA"/>
</dbReference>
<dbReference type="PANTHER" id="PTHR33171:SF17">
    <property type="entry name" value="LARA-LIKE N-TERMINAL DOMAIN-CONTAINING PROTEIN"/>
    <property type="match status" value="1"/>
</dbReference>
<evidence type="ECO:0000259" key="2">
    <source>
        <dbReference type="Pfam" id="PF21113"/>
    </source>
</evidence>
<evidence type="ECO:0000259" key="1">
    <source>
        <dbReference type="Pfam" id="PF09861"/>
    </source>
</evidence>
<keyword evidence="3" id="KW-0413">Isomerase</keyword>
<protein>
    <submittedName>
        <fullName evidence="3">Lactate racemase</fullName>
        <ecNumber evidence="3">5.1.2.1</ecNumber>
    </submittedName>
</protein>
<dbReference type="PANTHER" id="PTHR33171">
    <property type="entry name" value="LAR_N DOMAIN-CONTAINING PROTEIN"/>
    <property type="match status" value="1"/>
</dbReference>
<feature type="domain" description="LarA-like N-terminal" evidence="1">
    <location>
        <begin position="6"/>
        <end position="207"/>
    </location>
</feature>
<dbReference type="Proteomes" id="UP000247465">
    <property type="component" value="Chromosome"/>
</dbReference>
<evidence type="ECO:0000313" key="4">
    <source>
        <dbReference type="Proteomes" id="UP000247465"/>
    </source>
</evidence>
<organism evidence="3 4">
    <name type="scientific">Candidatus Moanibacter tarae</name>
    <dbReference type="NCBI Taxonomy" id="2200854"/>
    <lineage>
        <taxon>Bacteria</taxon>
        <taxon>Pseudomonadati</taxon>
        <taxon>Verrucomicrobiota</taxon>
        <taxon>Opitutia</taxon>
        <taxon>Puniceicoccales</taxon>
        <taxon>Puniceicoccales incertae sedis</taxon>
        <taxon>Candidatus Moanibacter</taxon>
    </lineage>
</organism>
<dbReference type="EC" id="5.1.2.1" evidence="3"/>
<dbReference type="NCBIfam" id="NF033504">
    <property type="entry name" value="Ni_dep_LarA"/>
    <property type="match status" value="1"/>
</dbReference>
<name>A0A2Z4AGK0_9BACT</name>
<dbReference type="AlphaFoldDB" id="A0A2Z4AGK0"/>
<dbReference type="EMBL" id="CP029803">
    <property type="protein sequence ID" value="AWT59264.1"/>
    <property type="molecule type" value="Genomic_DNA"/>
</dbReference>
<dbReference type="Pfam" id="PF21113">
    <property type="entry name" value="LarA_C"/>
    <property type="match status" value="1"/>
</dbReference>
<dbReference type="KEGG" id="mtar:DF168_00445"/>
<gene>
    <name evidence="3" type="primary">larA</name>
    <name evidence="3" type="ORF">DF168_00445</name>
</gene>
<dbReference type="GO" id="GO:0050043">
    <property type="term" value="F:lactate racemase activity"/>
    <property type="evidence" value="ECO:0007669"/>
    <property type="project" value="UniProtKB-EC"/>
</dbReference>
<reference evidence="3 4" key="1">
    <citation type="submission" date="2018-06" db="EMBL/GenBank/DDBJ databases">
        <title>Draft Genome Sequence of a Novel Marine Bacterium Related to the Verrucomicrobia.</title>
        <authorList>
            <person name="Vosseberg J."/>
            <person name="Martijn J."/>
            <person name="Ettema T.J.G."/>
        </authorList>
    </citation>
    <scope>NUCLEOTIDE SEQUENCE [LARGE SCALE GENOMIC DNA]</scope>
    <source>
        <strain evidence="3">TARA_B100001123</strain>
    </source>
</reference>
<dbReference type="InterPro" id="IPR048068">
    <property type="entry name" value="LarA-like"/>
</dbReference>
<dbReference type="InterPro" id="IPR043166">
    <property type="entry name" value="LarA-like_C"/>
</dbReference>
<dbReference type="Pfam" id="PF09861">
    <property type="entry name" value="Lar_N"/>
    <property type="match status" value="1"/>
</dbReference>
<accession>A0A2Z4AGK0</accession>
<feature type="domain" description="Lactate racemase C-terminal" evidence="2">
    <location>
        <begin position="273"/>
        <end position="411"/>
    </location>
</feature>